<feature type="transmembrane region" description="Helical" evidence="1">
    <location>
        <begin position="198"/>
        <end position="218"/>
    </location>
</feature>
<gene>
    <name evidence="2" type="ORF">J437_LFUL017340</name>
</gene>
<keyword evidence="1" id="KW-1133">Transmembrane helix</keyword>
<organism evidence="2 3">
    <name type="scientific">Ladona fulva</name>
    <name type="common">Scarce chaser dragonfly</name>
    <name type="synonym">Libellula fulva</name>
    <dbReference type="NCBI Taxonomy" id="123851"/>
    <lineage>
        <taxon>Eukaryota</taxon>
        <taxon>Metazoa</taxon>
        <taxon>Ecdysozoa</taxon>
        <taxon>Arthropoda</taxon>
        <taxon>Hexapoda</taxon>
        <taxon>Insecta</taxon>
        <taxon>Pterygota</taxon>
        <taxon>Palaeoptera</taxon>
        <taxon>Odonata</taxon>
        <taxon>Epiprocta</taxon>
        <taxon>Anisoptera</taxon>
        <taxon>Libelluloidea</taxon>
        <taxon>Libellulidae</taxon>
        <taxon>Ladona</taxon>
    </lineage>
</organism>
<dbReference type="EMBL" id="KZ308870">
    <property type="protein sequence ID" value="KAG8235043.1"/>
    <property type="molecule type" value="Genomic_DNA"/>
</dbReference>
<name>A0A8K0KIR2_LADFU</name>
<feature type="transmembrane region" description="Helical" evidence="1">
    <location>
        <begin position="171"/>
        <end position="192"/>
    </location>
</feature>
<keyword evidence="1" id="KW-0812">Transmembrane</keyword>
<comment type="caution">
    <text evidence="2">The sequence shown here is derived from an EMBL/GenBank/DDBJ whole genome shotgun (WGS) entry which is preliminary data.</text>
</comment>
<dbReference type="Proteomes" id="UP000792457">
    <property type="component" value="Unassembled WGS sequence"/>
</dbReference>
<protein>
    <submittedName>
        <fullName evidence="2">Uncharacterized protein</fullName>
    </submittedName>
</protein>
<evidence type="ECO:0000313" key="2">
    <source>
        <dbReference type="EMBL" id="KAG8235043.1"/>
    </source>
</evidence>
<evidence type="ECO:0000313" key="3">
    <source>
        <dbReference type="Proteomes" id="UP000792457"/>
    </source>
</evidence>
<keyword evidence="1" id="KW-0472">Membrane</keyword>
<dbReference type="AlphaFoldDB" id="A0A8K0KIR2"/>
<reference evidence="2" key="1">
    <citation type="submission" date="2013-04" db="EMBL/GenBank/DDBJ databases">
        <authorList>
            <person name="Qu J."/>
            <person name="Murali S.C."/>
            <person name="Bandaranaike D."/>
            <person name="Bellair M."/>
            <person name="Blankenburg K."/>
            <person name="Chao H."/>
            <person name="Dinh H."/>
            <person name="Doddapaneni H."/>
            <person name="Downs B."/>
            <person name="Dugan-Rocha S."/>
            <person name="Elkadiri S."/>
            <person name="Gnanaolivu R.D."/>
            <person name="Hernandez B."/>
            <person name="Javaid M."/>
            <person name="Jayaseelan J.C."/>
            <person name="Lee S."/>
            <person name="Li M."/>
            <person name="Ming W."/>
            <person name="Munidasa M."/>
            <person name="Muniz J."/>
            <person name="Nguyen L."/>
            <person name="Ongeri F."/>
            <person name="Osuji N."/>
            <person name="Pu L.-L."/>
            <person name="Puazo M."/>
            <person name="Qu C."/>
            <person name="Quiroz J."/>
            <person name="Raj R."/>
            <person name="Weissenberger G."/>
            <person name="Xin Y."/>
            <person name="Zou X."/>
            <person name="Han Y."/>
            <person name="Richards S."/>
            <person name="Worley K."/>
            <person name="Muzny D."/>
            <person name="Gibbs R."/>
        </authorList>
    </citation>
    <scope>NUCLEOTIDE SEQUENCE</scope>
    <source>
        <strain evidence="2">Sampled in the wild</strain>
    </source>
</reference>
<sequence length="257" mass="28662">MSSGNGWTLYFKKETNFRVPVSATNRLAVTLRLLASRDSYTSLMYAFQISKQILSEFVPEVCTAITIALRTYIKARSARQRKVKGKRASGARLQRAIKRDFVVTLHRPFFSNCSTCAISDCGPVRYIGVVPRRVEREGKGGDDCQFLLMGLELEMTADSTSPAPLWAEAMGINWVTSLAISTFYWSTAWLSIMHIPNTFGAGVLALARVGCLAIMVAFKGPFRLWDRGSFAEARILRIPYNLREDGRDLLPLVVAGH</sequence>
<keyword evidence="3" id="KW-1185">Reference proteome</keyword>
<evidence type="ECO:0000256" key="1">
    <source>
        <dbReference type="SAM" id="Phobius"/>
    </source>
</evidence>
<reference evidence="2" key="2">
    <citation type="submission" date="2017-10" db="EMBL/GenBank/DDBJ databases">
        <title>Ladona fulva Genome sequencing and assembly.</title>
        <authorList>
            <person name="Murali S."/>
            <person name="Richards S."/>
            <person name="Bandaranaike D."/>
            <person name="Bellair M."/>
            <person name="Blankenburg K."/>
            <person name="Chao H."/>
            <person name="Dinh H."/>
            <person name="Doddapaneni H."/>
            <person name="Dugan-Rocha S."/>
            <person name="Elkadiri S."/>
            <person name="Gnanaolivu R."/>
            <person name="Hernandez B."/>
            <person name="Skinner E."/>
            <person name="Javaid M."/>
            <person name="Lee S."/>
            <person name="Li M."/>
            <person name="Ming W."/>
            <person name="Munidasa M."/>
            <person name="Muniz J."/>
            <person name="Nguyen L."/>
            <person name="Hughes D."/>
            <person name="Osuji N."/>
            <person name="Pu L.-L."/>
            <person name="Puazo M."/>
            <person name="Qu C."/>
            <person name="Quiroz J."/>
            <person name="Raj R."/>
            <person name="Weissenberger G."/>
            <person name="Xin Y."/>
            <person name="Zou X."/>
            <person name="Han Y."/>
            <person name="Worley K."/>
            <person name="Muzny D."/>
            <person name="Gibbs R."/>
        </authorList>
    </citation>
    <scope>NUCLEOTIDE SEQUENCE</scope>
    <source>
        <strain evidence="2">Sampled in the wild</strain>
    </source>
</reference>
<accession>A0A8K0KIR2</accession>
<proteinExistence type="predicted"/>